<keyword evidence="7" id="KW-1185">Reference proteome</keyword>
<evidence type="ECO:0000256" key="3">
    <source>
        <dbReference type="ARBA" id="ARBA00022679"/>
    </source>
</evidence>
<dbReference type="PROSITE" id="PS51826">
    <property type="entry name" value="PSBD"/>
    <property type="match status" value="1"/>
</dbReference>
<keyword evidence="4" id="KW-0012">Acyltransferase</keyword>
<evidence type="ECO:0000256" key="2">
    <source>
        <dbReference type="ARBA" id="ARBA00007317"/>
    </source>
</evidence>
<evidence type="ECO:0000256" key="1">
    <source>
        <dbReference type="ARBA" id="ARBA00001938"/>
    </source>
</evidence>
<reference evidence="6" key="1">
    <citation type="submission" date="2022-01" db="EMBL/GenBank/DDBJ databases">
        <title>Paenibacillus spongiae sp. nov., isolated from marine sponge.</title>
        <authorList>
            <person name="Li Z."/>
            <person name="Zhang M."/>
        </authorList>
    </citation>
    <scope>NUCLEOTIDE SEQUENCE</scope>
    <source>
        <strain evidence="6">PHS-Z3</strain>
    </source>
</reference>
<feature type="domain" description="Peripheral subunit-binding (PSBD)" evidence="5">
    <location>
        <begin position="1"/>
        <end position="32"/>
    </location>
</feature>
<sequence>MRLAAANGLDLRTFKGSGLNGRVTRKDVRGEIRVREAKTASNANEQAKTILGTDIVSPRPVRTAAGKDSATMLVEADVTNLVQLLRKHEEGFSRKEGVKLTYVPFYLKAVVNGLKECPAMNAVWEAGSIAMKKEIHITLVSDTGVSTVMEHADGRSVAGFAIELGRETNGKSCVNPRQAADRSGTFALHAAGSDGAVTAHPSIPDSHTAVLYIGPVVQRPVIKQDTIGGRSIVHLCLTLNQQAAGHSVCTAFLNSVKQTLERYDSSTLLY</sequence>
<gene>
    <name evidence="6" type="ORF">L1F29_12915</name>
</gene>
<dbReference type="InterPro" id="IPR004167">
    <property type="entry name" value="PSBD"/>
</dbReference>
<dbReference type="Gene3D" id="4.10.320.10">
    <property type="entry name" value="E3-binding domain"/>
    <property type="match status" value="1"/>
</dbReference>
<dbReference type="SUPFAM" id="SSF52777">
    <property type="entry name" value="CoA-dependent acyltransferases"/>
    <property type="match status" value="1"/>
</dbReference>
<evidence type="ECO:0000313" key="7">
    <source>
        <dbReference type="Proteomes" id="UP001057877"/>
    </source>
</evidence>
<evidence type="ECO:0000259" key="5">
    <source>
        <dbReference type="PROSITE" id="PS51826"/>
    </source>
</evidence>
<dbReference type="Pfam" id="PF02817">
    <property type="entry name" value="E3_binding"/>
    <property type="match status" value="1"/>
</dbReference>
<dbReference type="SUPFAM" id="SSF47005">
    <property type="entry name" value="Peripheral subunit-binding domain of 2-oxo acid dehydrogenase complex"/>
    <property type="match status" value="1"/>
</dbReference>
<dbReference type="PANTHER" id="PTHR43178:SF5">
    <property type="entry name" value="LIPOAMIDE ACYLTRANSFERASE COMPONENT OF BRANCHED-CHAIN ALPHA-KETO ACID DEHYDROGENASE COMPLEX, MITOCHONDRIAL"/>
    <property type="match status" value="1"/>
</dbReference>
<dbReference type="InterPro" id="IPR036625">
    <property type="entry name" value="E3-bd_dom_sf"/>
</dbReference>
<accession>A0ABY5SI55</accession>
<comment type="cofactor">
    <cofactor evidence="1">
        <name>(R)-lipoate</name>
        <dbReference type="ChEBI" id="CHEBI:83088"/>
    </cofactor>
</comment>
<dbReference type="InterPro" id="IPR001078">
    <property type="entry name" value="2-oxoacid_DH_actylTfrase"/>
</dbReference>
<protein>
    <submittedName>
        <fullName evidence="6">2-oxo acid dehydrogenase subunit E2</fullName>
    </submittedName>
</protein>
<comment type="similarity">
    <text evidence="2">Belongs to the 2-oxoacid dehydrogenase family.</text>
</comment>
<dbReference type="Gene3D" id="3.30.559.10">
    <property type="entry name" value="Chloramphenicol acetyltransferase-like domain"/>
    <property type="match status" value="1"/>
</dbReference>
<dbReference type="Pfam" id="PF00198">
    <property type="entry name" value="2-oxoacid_dh"/>
    <property type="match status" value="1"/>
</dbReference>
<evidence type="ECO:0000313" key="6">
    <source>
        <dbReference type="EMBL" id="UVI33631.1"/>
    </source>
</evidence>
<keyword evidence="3" id="KW-0808">Transferase</keyword>
<dbReference type="Proteomes" id="UP001057877">
    <property type="component" value="Chromosome"/>
</dbReference>
<dbReference type="RefSeq" id="WP_258389683.1">
    <property type="nucleotide sequence ID" value="NZ_CP091430.1"/>
</dbReference>
<dbReference type="InterPro" id="IPR050743">
    <property type="entry name" value="2-oxoacid_DH_E2_comp"/>
</dbReference>
<dbReference type="InterPro" id="IPR023213">
    <property type="entry name" value="CAT-like_dom_sf"/>
</dbReference>
<dbReference type="PANTHER" id="PTHR43178">
    <property type="entry name" value="DIHYDROLIPOAMIDE ACETYLTRANSFERASE COMPONENT OF PYRUVATE DEHYDROGENASE COMPLEX"/>
    <property type="match status" value="1"/>
</dbReference>
<dbReference type="EMBL" id="CP091430">
    <property type="protein sequence ID" value="UVI33631.1"/>
    <property type="molecule type" value="Genomic_DNA"/>
</dbReference>
<proteinExistence type="inferred from homology"/>
<evidence type="ECO:0000256" key="4">
    <source>
        <dbReference type="ARBA" id="ARBA00023315"/>
    </source>
</evidence>
<name>A0ABY5SI55_9BACL</name>
<organism evidence="6 7">
    <name type="scientific">Paenibacillus spongiae</name>
    <dbReference type="NCBI Taxonomy" id="2909671"/>
    <lineage>
        <taxon>Bacteria</taxon>
        <taxon>Bacillati</taxon>
        <taxon>Bacillota</taxon>
        <taxon>Bacilli</taxon>
        <taxon>Bacillales</taxon>
        <taxon>Paenibacillaceae</taxon>
        <taxon>Paenibacillus</taxon>
    </lineage>
</organism>